<keyword evidence="1" id="KW-1133">Transmembrane helix</keyword>
<evidence type="ECO:0000313" key="2">
    <source>
        <dbReference type="EMBL" id="MPM23842.1"/>
    </source>
</evidence>
<comment type="caution">
    <text evidence="2">The sequence shown here is derived from an EMBL/GenBank/DDBJ whole genome shotgun (WGS) entry which is preliminary data.</text>
</comment>
<dbReference type="EMBL" id="VSSQ01004126">
    <property type="protein sequence ID" value="MPM23842.1"/>
    <property type="molecule type" value="Genomic_DNA"/>
</dbReference>
<protein>
    <recommendedName>
        <fullName evidence="3">Ig-like domain-containing protein</fullName>
    </recommendedName>
</protein>
<accession>A0A644Y5L2</accession>
<gene>
    <name evidence="2" type="ORF">SDC9_70319</name>
</gene>
<keyword evidence="1" id="KW-0812">Transmembrane</keyword>
<evidence type="ECO:0008006" key="3">
    <source>
        <dbReference type="Google" id="ProtNLM"/>
    </source>
</evidence>
<evidence type="ECO:0000256" key="1">
    <source>
        <dbReference type="SAM" id="Phobius"/>
    </source>
</evidence>
<sequence>MFKEIFLAIVVLTVVSTMAEVTSTGVEIQTPQAADVLKGSVEIKGSVSESGFISASLYYAYADTTVETWFLIQTISQPVTDGVLASWDTSSISDGNYKLKLSVLRKSGEIQEVVVDHLQVRNYTPAQVVAPTQAVEVEVLQTATEIPEKPVITVTAYPNNRAAVAVTSVADEIKNGLIVGIFCILAFGIYTSIRGWFYRR</sequence>
<dbReference type="AlphaFoldDB" id="A0A644Y5L2"/>
<proteinExistence type="predicted"/>
<organism evidence="2">
    <name type="scientific">bioreactor metagenome</name>
    <dbReference type="NCBI Taxonomy" id="1076179"/>
    <lineage>
        <taxon>unclassified sequences</taxon>
        <taxon>metagenomes</taxon>
        <taxon>ecological metagenomes</taxon>
    </lineage>
</organism>
<name>A0A644Y5L2_9ZZZZ</name>
<feature type="transmembrane region" description="Helical" evidence="1">
    <location>
        <begin position="177"/>
        <end position="197"/>
    </location>
</feature>
<reference evidence="2" key="1">
    <citation type="submission" date="2019-08" db="EMBL/GenBank/DDBJ databases">
        <authorList>
            <person name="Kucharzyk K."/>
            <person name="Murdoch R.W."/>
            <person name="Higgins S."/>
            <person name="Loffler F."/>
        </authorList>
    </citation>
    <scope>NUCLEOTIDE SEQUENCE</scope>
</reference>
<keyword evidence="1" id="KW-0472">Membrane</keyword>